<gene>
    <name evidence="4" type="ORF">RDI58_013590</name>
</gene>
<dbReference type="Pfam" id="PF26130">
    <property type="entry name" value="PB1-like"/>
    <property type="match status" value="1"/>
</dbReference>
<feature type="signal peptide" evidence="2">
    <location>
        <begin position="1"/>
        <end position="20"/>
    </location>
</feature>
<protein>
    <recommendedName>
        <fullName evidence="3">PB1-like domain-containing protein</fullName>
    </recommendedName>
</protein>
<dbReference type="Proteomes" id="UP001371456">
    <property type="component" value="Unassembled WGS sequence"/>
</dbReference>
<keyword evidence="2" id="KW-0732">Signal</keyword>
<feature type="compositionally biased region" description="Low complexity" evidence="1">
    <location>
        <begin position="145"/>
        <end position="166"/>
    </location>
</feature>
<keyword evidence="5" id="KW-1185">Reference proteome</keyword>
<sequence>MHIAMSGFTFINLKLFHGGALLYEVEEARYVGWVVTEYVDVDVDAISYFEIKDSIKEQGYSPNCKFSTRPPNSCILRNIDNNDILLALCNCLQNRVVFEVYVHMLEEESGATYNKVGTTENRASENIEYNEVGEGAFNGVDVSLNTTSSIPSTSNPTTPNTDPSNSEYSEYSVKGSDESTE</sequence>
<comment type="caution">
    <text evidence="4">The sequence shown here is derived from an EMBL/GenBank/DDBJ whole genome shotgun (WGS) entry which is preliminary data.</text>
</comment>
<name>A0AAN8YEA4_SOLBU</name>
<feature type="region of interest" description="Disordered" evidence="1">
    <location>
        <begin position="143"/>
        <end position="181"/>
    </location>
</feature>
<reference evidence="4 5" key="1">
    <citation type="submission" date="2024-02" db="EMBL/GenBank/DDBJ databases">
        <title>de novo genome assembly of Solanum bulbocastanum strain 11H21.</title>
        <authorList>
            <person name="Hosaka A.J."/>
        </authorList>
    </citation>
    <scope>NUCLEOTIDE SEQUENCE [LARGE SCALE GENOMIC DNA]</scope>
    <source>
        <tissue evidence="4">Young leaves</tissue>
    </source>
</reference>
<evidence type="ECO:0000256" key="1">
    <source>
        <dbReference type="SAM" id="MobiDB-lite"/>
    </source>
</evidence>
<proteinExistence type="predicted"/>
<dbReference type="EMBL" id="JBANQN010000005">
    <property type="protein sequence ID" value="KAK6789790.1"/>
    <property type="molecule type" value="Genomic_DNA"/>
</dbReference>
<evidence type="ECO:0000259" key="3">
    <source>
        <dbReference type="Pfam" id="PF26130"/>
    </source>
</evidence>
<feature type="domain" description="PB1-like" evidence="3">
    <location>
        <begin position="10"/>
        <end position="103"/>
    </location>
</feature>
<organism evidence="4 5">
    <name type="scientific">Solanum bulbocastanum</name>
    <name type="common">Wild potato</name>
    <dbReference type="NCBI Taxonomy" id="147425"/>
    <lineage>
        <taxon>Eukaryota</taxon>
        <taxon>Viridiplantae</taxon>
        <taxon>Streptophyta</taxon>
        <taxon>Embryophyta</taxon>
        <taxon>Tracheophyta</taxon>
        <taxon>Spermatophyta</taxon>
        <taxon>Magnoliopsida</taxon>
        <taxon>eudicotyledons</taxon>
        <taxon>Gunneridae</taxon>
        <taxon>Pentapetalae</taxon>
        <taxon>asterids</taxon>
        <taxon>lamiids</taxon>
        <taxon>Solanales</taxon>
        <taxon>Solanaceae</taxon>
        <taxon>Solanoideae</taxon>
        <taxon>Solaneae</taxon>
        <taxon>Solanum</taxon>
    </lineage>
</organism>
<evidence type="ECO:0000313" key="4">
    <source>
        <dbReference type="EMBL" id="KAK6789790.1"/>
    </source>
</evidence>
<accession>A0AAN8YEA4</accession>
<dbReference type="InterPro" id="IPR058594">
    <property type="entry name" value="PB1-like_dom_pln"/>
</dbReference>
<dbReference type="AlphaFoldDB" id="A0AAN8YEA4"/>
<feature type="chain" id="PRO_5042972651" description="PB1-like domain-containing protein" evidence="2">
    <location>
        <begin position="21"/>
        <end position="181"/>
    </location>
</feature>
<evidence type="ECO:0000313" key="5">
    <source>
        <dbReference type="Proteomes" id="UP001371456"/>
    </source>
</evidence>
<evidence type="ECO:0000256" key="2">
    <source>
        <dbReference type="SAM" id="SignalP"/>
    </source>
</evidence>